<dbReference type="Proteomes" id="UP001239111">
    <property type="component" value="Chromosome 1"/>
</dbReference>
<keyword evidence="2" id="KW-1185">Reference proteome</keyword>
<accession>A0ACC2PM55</accession>
<name>A0ACC2PM55_9HYME</name>
<evidence type="ECO:0000313" key="2">
    <source>
        <dbReference type="Proteomes" id="UP001239111"/>
    </source>
</evidence>
<reference evidence="1" key="1">
    <citation type="submission" date="2023-04" db="EMBL/GenBank/DDBJ databases">
        <title>A chromosome-level genome assembly of the parasitoid wasp Eretmocerus hayati.</title>
        <authorList>
            <person name="Zhong Y."/>
            <person name="Liu S."/>
            <person name="Liu Y."/>
        </authorList>
    </citation>
    <scope>NUCLEOTIDE SEQUENCE</scope>
    <source>
        <strain evidence="1">ZJU_SS_LIU_2023</strain>
    </source>
</reference>
<sequence length="221" mass="25553">MKDDSIWPMTAWLEEAERMKKIILVGDVIHIDGIYVKAVDPDSKFSFQKSIAFTIQSNSVVTNLTKLYFPITPLQDDRDHQNLKVYDDIQDCVNENFGNKKPVCLILYVKSMFVQGNPNLTLRFGALTDKKIKLTTCVKNYDNTQMIYEVGEKIKVYGRLSEYKEKVCLEIFNLKDIYKLEEEFCPSNDMRSIISTPKKPQMQVDSASKSRKTAKKLKLDQ</sequence>
<proteinExistence type="predicted"/>
<protein>
    <submittedName>
        <fullName evidence="1">Uncharacterized protein</fullName>
    </submittedName>
</protein>
<evidence type="ECO:0000313" key="1">
    <source>
        <dbReference type="EMBL" id="KAJ8684472.1"/>
    </source>
</evidence>
<gene>
    <name evidence="1" type="ORF">QAD02_020264</name>
</gene>
<dbReference type="EMBL" id="CM056741">
    <property type="protein sequence ID" value="KAJ8684472.1"/>
    <property type="molecule type" value="Genomic_DNA"/>
</dbReference>
<organism evidence="1 2">
    <name type="scientific">Eretmocerus hayati</name>
    <dbReference type="NCBI Taxonomy" id="131215"/>
    <lineage>
        <taxon>Eukaryota</taxon>
        <taxon>Metazoa</taxon>
        <taxon>Ecdysozoa</taxon>
        <taxon>Arthropoda</taxon>
        <taxon>Hexapoda</taxon>
        <taxon>Insecta</taxon>
        <taxon>Pterygota</taxon>
        <taxon>Neoptera</taxon>
        <taxon>Endopterygota</taxon>
        <taxon>Hymenoptera</taxon>
        <taxon>Apocrita</taxon>
        <taxon>Proctotrupomorpha</taxon>
        <taxon>Chalcidoidea</taxon>
        <taxon>Aphelinidae</taxon>
        <taxon>Aphelininae</taxon>
        <taxon>Eretmocerus</taxon>
    </lineage>
</organism>
<comment type="caution">
    <text evidence="1">The sequence shown here is derived from an EMBL/GenBank/DDBJ whole genome shotgun (WGS) entry which is preliminary data.</text>
</comment>